<protein>
    <submittedName>
        <fullName evidence="2">Uncharacterized protein</fullName>
    </submittedName>
</protein>
<sequence>MDLAKGCSSLHRTAVSTKMRIANALASPRKRAPTKTGSHCGENGKQQETTLQIYFGTLVIFGLSGGVFGNLWERWTSSSIGDALGRTVAVDIEHSRVQVVVNAFQELCFQTTLDFKGGEFYDGEEAEISLRYEKSSAIVKFARVSVIRRRSAL</sequence>
<dbReference type="Proteomes" id="UP000266723">
    <property type="component" value="Unassembled WGS sequence"/>
</dbReference>
<keyword evidence="3" id="KW-1185">Reference proteome</keyword>
<reference evidence="2 3" key="1">
    <citation type="journal article" date="2020" name="BMC Genomics">
        <title>Intraspecific diversification of the crop wild relative Brassica cretica Lam. using demographic model selection.</title>
        <authorList>
            <person name="Kioukis A."/>
            <person name="Michalopoulou V.A."/>
            <person name="Briers L."/>
            <person name="Pirintsos S."/>
            <person name="Studholme D.J."/>
            <person name="Pavlidis P."/>
            <person name="Sarris P.F."/>
        </authorList>
    </citation>
    <scope>NUCLEOTIDE SEQUENCE [LARGE SCALE GENOMIC DNA]</scope>
    <source>
        <strain evidence="3">cv. PFS-1207/04</strain>
    </source>
</reference>
<keyword evidence="1" id="KW-0472">Membrane</keyword>
<evidence type="ECO:0000313" key="2">
    <source>
        <dbReference type="EMBL" id="KAF3567340.1"/>
    </source>
</evidence>
<keyword evidence="1" id="KW-0812">Transmembrane</keyword>
<keyword evidence="1" id="KW-1133">Transmembrane helix</keyword>
<dbReference type="EMBL" id="QGKV02000759">
    <property type="protein sequence ID" value="KAF3567340.1"/>
    <property type="molecule type" value="Genomic_DNA"/>
</dbReference>
<name>A0ABQ7D6J7_BRACR</name>
<organism evidence="2 3">
    <name type="scientific">Brassica cretica</name>
    <name type="common">Mustard</name>
    <dbReference type="NCBI Taxonomy" id="69181"/>
    <lineage>
        <taxon>Eukaryota</taxon>
        <taxon>Viridiplantae</taxon>
        <taxon>Streptophyta</taxon>
        <taxon>Embryophyta</taxon>
        <taxon>Tracheophyta</taxon>
        <taxon>Spermatophyta</taxon>
        <taxon>Magnoliopsida</taxon>
        <taxon>eudicotyledons</taxon>
        <taxon>Gunneridae</taxon>
        <taxon>Pentapetalae</taxon>
        <taxon>rosids</taxon>
        <taxon>malvids</taxon>
        <taxon>Brassicales</taxon>
        <taxon>Brassicaceae</taxon>
        <taxon>Brassiceae</taxon>
        <taxon>Brassica</taxon>
    </lineage>
</organism>
<gene>
    <name evidence="2" type="ORF">DY000_02012811</name>
</gene>
<feature type="transmembrane region" description="Helical" evidence="1">
    <location>
        <begin position="53"/>
        <end position="72"/>
    </location>
</feature>
<proteinExistence type="predicted"/>
<accession>A0ABQ7D6J7</accession>
<evidence type="ECO:0000313" key="3">
    <source>
        <dbReference type="Proteomes" id="UP000266723"/>
    </source>
</evidence>
<evidence type="ECO:0000256" key="1">
    <source>
        <dbReference type="SAM" id="Phobius"/>
    </source>
</evidence>
<comment type="caution">
    <text evidence="2">The sequence shown here is derived from an EMBL/GenBank/DDBJ whole genome shotgun (WGS) entry which is preliminary data.</text>
</comment>